<dbReference type="PROSITE" id="PS00086">
    <property type="entry name" value="CYTOCHROME_P450"/>
    <property type="match status" value="1"/>
</dbReference>
<keyword evidence="4 5" id="KW-0408">Iron</keyword>
<dbReference type="GO" id="GO:0005506">
    <property type="term" value="F:iron ion binding"/>
    <property type="evidence" value="ECO:0007669"/>
    <property type="project" value="InterPro"/>
</dbReference>
<dbReference type="FunFam" id="1.10.630.10:FF:000007">
    <property type="entry name" value="Cytochrome P450 76C4"/>
    <property type="match status" value="1"/>
</dbReference>
<dbReference type="Gramene" id="PRQ43754">
    <property type="protein sequence ID" value="PRQ43754"/>
    <property type="gene ID" value="RchiOBHm_Chr3g0471801"/>
</dbReference>
<dbReference type="GO" id="GO:0020037">
    <property type="term" value="F:heme binding"/>
    <property type="evidence" value="ECO:0007669"/>
    <property type="project" value="InterPro"/>
</dbReference>
<gene>
    <name evidence="8" type="ORF">RchiOBHm_Chr3g0471801</name>
</gene>
<dbReference type="GO" id="GO:0016705">
    <property type="term" value="F:oxidoreductase activity, acting on paired donors, with incorporation or reduction of molecular oxygen"/>
    <property type="evidence" value="ECO:0007669"/>
    <property type="project" value="InterPro"/>
</dbReference>
<dbReference type="STRING" id="74649.A0A2P6RBF1"/>
<comment type="caution">
    <text evidence="8">The sequence shown here is derived from an EMBL/GenBank/DDBJ whole genome shotgun (WGS) entry which is preliminary data.</text>
</comment>
<keyword evidence="7" id="KW-0732">Signal</keyword>
<sequence>MEYFPSNFLVCFVIPSLLFLLFRWRSNSGGNQGLPPGPPGWPLLGNMLDLGAMPHKTLTRLRHKFGSVVWLRIGVRNTLVIQSTKAATEFFKNHDLTFVERNINEGARVHDYHKGSLALAPYGTQWRVLRRLVTVDMLTNKRINETAMIRRKCVENMQKWIEEEASKLNDNGSSSNGVHVARFVFLMTFNLLGNLMLSRDLVDPNSKEGLEFFDAMRGLMEANGHANMADYFPWLRWLDPQGVKRRMKKHVGKALEIASGFVKARVKERKLVGGEKTRDFLDVMLDFEDDGNHESAKISDHHLNIFILEIFMAGSETTSSTTEWALTELLCNPETLIKAKSELNRVIGPNRKIEEGDIDNLPYLQCIIKETLRLHPPIPFLVPRKAVQDTKFMGYFVPKDTQVFVNAYAIGRDPDVWTNEPDSFKPERFIGSKIDYKGQHYELIPFGAGRRMCAGVPLGHRMLHLTLGLLLHQFDWALGRNVTKESMNWNDRLGITMRKSEPLLAVPTKCLV</sequence>
<dbReference type="OrthoDB" id="1055148at2759"/>
<comment type="cofactor">
    <cofactor evidence="5">
        <name>heme</name>
        <dbReference type="ChEBI" id="CHEBI:30413"/>
    </cofactor>
</comment>
<dbReference type="Proteomes" id="UP000238479">
    <property type="component" value="Chromosome 3"/>
</dbReference>
<feature type="chain" id="PRO_5015167245" evidence="7">
    <location>
        <begin position="30"/>
        <end position="512"/>
    </location>
</feature>
<dbReference type="InterPro" id="IPR017972">
    <property type="entry name" value="Cyt_P450_CS"/>
</dbReference>
<dbReference type="InterPro" id="IPR001128">
    <property type="entry name" value="Cyt_P450"/>
</dbReference>
<keyword evidence="6" id="KW-0503">Monooxygenase</keyword>
<evidence type="ECO:0000256" key="3">
    <source>
        <dbReference type="ARBA" id="ARBA00023002"/>
    </source>
</evidence>
<dbReference type="PANTHER" id="PTHR47950:SF14">
    <property type="entry name" value="CYTOCHROME P450 76A2-LIKE ISOFORM X1"/>
    <property type="match status" value="1"/>
</dbReference>
<dbReference type="PRINTS" id="PR00463">
    <property type="entry name" value="EP450I"/>
</dbReference>
<organism evidence="8 9">
    <name type="scientific">Rosa chinensis</name>
    <name type="common">China rose</name>
    <dbReference type="NCBI Taxonomy" id="74649"/>
    <lineage>
        <taxon>Eukaryota</taxon>
        <taxon>Viridiplantae</taxon>
        <taxon>Streptophyta</taxon>
        <taxon>Embryophyta</taxon>
        <taxon>Tracheophyta</taxon>
        <taxon>Spermatophyta</taxon>
        <taxon>Magnoliopsida</taxon>
        <taxon>eudicotyledons</taxon>
        <taxon>Gunneridae</taxon>
        <taxon>Pentapetalae</taxon>
        <taxon>rosids</taxon>
        <taxon>fabids</taxon>
        <taxon>Rosales</taxon>
        <taxon>Rosaceae</taxon>
        <taxon>Rosoideae</taxon>
        <taxon>Rosoideae incertae sedis</taxon>
        <taxon>Rosa</taxon>
    </lineage>
</organism>
<evidence type="ECO:0000256" key="6">
    <source>
        <dbReference type="RuleBase" id="RU000461"/>
    </source>
</evidence>
<name>A0A2P6RBF1_ROSCH</name>
<proteinExistence type="inferred from homology"/>
<comment type="similarity">
    <text evidence="1 6">Belongs to the cytochrome P450 family.</text>
</comment>
<dbReference type="CDD" id="cd11073">
    <property type="entry name" value="CYP76-like"/>
    <property type="match status" value="1"/>
</dbReference>
<evidence type="ECO:0000313" key="9">
    <source>
        <dbReference type="Proteomes" id="UP000238479"/>
    </source>
</evidence>
<accession>A0A2P6RBF1</accession>
<dbReference type="AlphaFoldDB" id="A0A2P6RBF1"/>
<dbReference type="InterPro" id="IPR002401">
    <property type="entry name" value="Cyt_P450_E_grp-I"/>
</dbReference>
<keyword evidence="3 6" id="KW-0560">Oxidoreductase</keyword>
<keyword evidence="2 5" id="KW-0479">Metal-binding</keyword>
<dbReference type="PANTHER" id="PTHR47950">
    <property type="entry name" value="CYTOCHROME P450, FAMILY 76, SUBFAMILY C, POLYPEPTIDE 5-RELATED"/>
    <property type="match status" value="1"/>
</dbReference>
<dbReference type="Pfam" id="PF00067">
    <property type="entry name" value="p450"/>
    <property type="match status" value="1"/>
</dbReference>
<dbReference type="PRINTS" id="PR00385">
    <property type="entry name" value="P450"/>
</dbReference>
<feature type="signal peptide" evidence="7">
    <location>
        <begin position="1"/>
        <end position="29"/>
    </location>
</feature>
<evidence type="ECO:0000313" key="8">
    <source>
        <dbReference type="EMBL" id="PRQ43754.1"/>
    </source>
</evidence>
<evidence type="ECO:0000256" key="2">
    <source>
        <dbReference type="ARBA" id="ARBA00022723"/>
    </source>
</evidence>
<keyword evidence="5 6" id="KW-0349">Heme</keyword>
<evidence type="ECO:0000256" key="5">
    <source>
        <dbReference type="PIRSR" id="PIRSR602401-1"/>
    </source>
</evidence>
<evidence type="ECO:0000256" key="7">
    <source>
        <dbReference type="SAM" id="SignalP"/>
    </source>
</evidence>
<feature type="binding site" description="axial binding residue" evidence="5">
    <location>
        <position position="453"/>
    </location>
    <ligand>
        <name>heme</name>
        <dbReference type="ChEBI" id="CHEBI:30413"/>
    </ligand>
    <ligandPart>
        <name>Fe</name>
        <dbReference type="ChEBI" id="CHEBI:18248"/>
    </ligandPart>
</feature>
<dbReference type="SUPFAM" id="SSF48264">
    <property type="entry name" value="Cytochrome P450"/>
    <property type="match status" value="1"/>
</dbReference>
<dbReference type="OMA" id="ALHWIVL"/>
<dbReference type="GO" id="GO:0004497">
    <property type="term" value="F:monooxygenase activity"/>
    <property type="evidence" value="ECO:0007669"/>
    <property type="project" value="UniProtKB-KW"/>
</dbReference>
<evidence type="ECO:0000256" key="4">
    <source>
        <dbReference type="ARBA" id="ARBA00023004"/>
    </source>
</evidence>
<protein>
    <submittedName>
        <fullName evidence="8">Putative cytochrome P450</fullName>
    </submittedName>
</protein>
<dbReference type="Gene3D" id="1.10.630.10">
    <property type="entry name" value="Cytochrome P450"/>
    <property type="match status" value="1"/>
</dbReference>
<reference evidence="8 9" key="1">
    <citation type="journal article" date="2018" name="Nat. Genet.">
        <title>The Rosa genome provides new insights in the design of modern roses.</title>
        <authorList>
            <person name="Bendahmane M."/>
        </authorList>
    </citation>
    <scope>NUCLEOTIDE SEQUENCE [LARGE SCALE GENOMIC DNA]</scope>
    <source>
        <strain evidence="9">cv. Old Blush</strain>
    </source>
</reference>
<evidence type="ECO:0000256" key="1">
    <source>
        <dbReference type="ARBA" id="ARBA00010617"/>
    </source>
</evidence>
<dbReference type="InterPro" id="IPR036396">
    <property type="entry name" value="Cyt_P450_sf"/>
</dbReference>
<dbReference type="EMBL" id="PDCK01000041">
    <property type="protein sequence ID" value="PRQ43754.1"/>
    <property type="molecule type" value="Genomic_DNA"/>
</dbReference>
<keyword evidence="9" id="KW-1185">Reference proteome</keyword>